<comment type="caution">
    <text evidence="3">The sequence shown here is derived from an EMBL/GenBank/DDBJ whole genome shotgun (WGS) entry which is preliminary data.</text>
</comment>
<evidence type="ECO:0000313" key="4">
    <source>
        <dbReference type="Proteomes" id="UP000672934"/>
    </source>
</evidence>
<name>A0A916IXK4_9BURK</name>
<gene>
    <name evidence="3" type="ORF">LMG31506_02996</name>
</gene>
<sequence length="69" mass="7414">MFKLLAKIFTRVAAALCVLQIASIASGTPLALGATAEEQGWIVVMSAAFLVMWAMSEWANRKPDDDTKG</sequence>
<keyword evidence="4" id="KW-1185">Reference proteome</keyword>
<evidence type="ECO:0008006" key="5">
    <source>
        <dbReference type="Google" id="ProtNLM"/>
    </source>
</evidence>
<keyword evidence="1" id="KW-1133">Transmembrane helix</keyword>
<dbReference type="AlphaFoldDB" id="A0A916IXK4"/>
<dbReference type="EMBL" id="CAJPUY010000010">
    <property type="protein sequence ID" value="CAG2144393.1"/>
    <property type="molecule type" value="Genomic_DNA"/>
</dbReference>
<organism evidence="3 4">
    <name type="scientific">Cupriavidus yeoncheonensis</name>
    <dbReference type="NCBI Taxonomy" id="1462994"/>
    <lineage>
        <taxon>Bacteria</taxon>
        <taxon>Pseudomonadati</taxon>
        <taxon>Pseudomonadota</taxon>
        <taxon>Betaproteobacteria</taxon>
        <taxon>Burkholderiales</taxon>
        <taxon>Burkholderiaceae</taxon>
        <taxon>Cupriavidus</taxon>
    </lineage>
</organism>
<keyword evidence="1" id="KW-0812">Transmembrane</keyword>
<feature type="transmembrane region" description="Helical" evidence="1">
    <location>
        <begin position="41"/>
        <end position="59"/>
    </location>
</feature>
<proteinExistence type="predicted"/>
<feature type="chain" id="PRO_5037207909" description="Holin" evidence="2">
    <location>
        <begin position="28"/>
        <end position="69"/>
    </location>
</feature>
<protein>
    <recommendedName>
        <fullName evidence="5">Holin</fullName>
    </recommendedName>
</protein>
<reference evidence="3" key="1">
    <citation type="submission" date="2021-03" db="EMBL/GenBank/DDBJ databases">
        <authorList>
            <person name="Peeters C."/>
        </authorList>
    </citation>
    <scope>NUCLEOTIDE SEQUENCE</scope>
    <source>
        <strain evidence="3">LMG 31506</strain>
    </source>
</reference>
<feature type="signal peptide" evidence="2">
    <location>
        <begin position="1"/>
        <end position="27"/>
    </location>
</feature>
<evidence type="ECO:0000256" key="1">
    <source>
        <dbReference type="SAM" id="Phobius"/>
    </source>
</evidence>
<evidence type="ECO:0000256" key="2">
    <source>
        <dbReference type="SAM" id="SignalP"/>
    </source>
</evidence>
<keyword evidence="1" id="KW-0472">Membrane</keyword>
<dbReference type="Proteomes" id="UP000672934">
    <property type="component" value="Unassembled WGS sequence"/>
</dbReference>
<dbReference type="RefSeq" id="WP_211947949.1">
    <property type="nucleotide sequence ID" value="NZ_CAJPUY010000010.1"/>
</dbReference>
<keyword evidence="2" id="KW-0732">Signal</keyword>
<evidence type="ECO:0000313" key="3">
    <source>
        <dbReference type="EMBL" id="CAG2144393.1"/>
    </source>
</evidence>
<accession>A0A916IXK4</accession>